<evidence type="ECO:0000313" key="3">
    <source>
        <dbReference type="Proteomes" id="UP001058003"/>
    </source>
</evidence>
<feature type="region of interest" description="Disordered" evidence="1">
    <location>
        <begin position="32"/>
        <end position="74"/>
    </location>
</feature>
<feature type="compositionally biased region" description="Low complexity" evidence="1">
    <location>
        <begin position="42"/>
        <end position="53"/>
    </location>
</feature>
<dbReference type="Proteomes" id="UP001058003">
    <property type="component" value="Chromosome"/>
</dbReference>
<feature type="compositionally biased region" description="Basic and acidic residues" evidence="1">
    <location>
        <begin position="122"/>
        <end position="131"/>
    </location>
</feature>
<proteinExistence type="predicted"/>
<dbReference type="EMBL" id="CP073767">
    <property type="protein sequence ID" value="UWZ57934.1"/>
    <property type="molecule type" value="Genomic_DNA"/>
</dbReference>
<evidence type="ECO:0008006" key="4">
    <source>
        <dbReference type="Google" id="ProtNLM"/>
    </source>
</evidence>
<dbReference type="RefSeq" id="WP_033360068.1">
    <property type="nucleotide sequence ID" value="NZ_CP073767.1"/>
</dbReference>
<feature type="region of interest" description="Disordered" evidence="1">
    <location>
        <begin position="105"/>
        <end position="131"/>
    </location>
</feature>
<gene>
    <name evidence="2" type="ORF">Daura_18235</name>
</gene>
<evidence type="ECO:0000313" key="2">
    <source>
        <dbReference type="EMBL" id="UWZ57934.1"/>
    </source>
</evidence>
<sequence length="131" mass="13017">MMHTLIVTAVVLLVYGAAGIAVLVVYRAGTGGPGAGPGTGRGATRAGATRAGAAGDGIRMAPAGPVAPAEPVGADDPLEAAEADAARRLVAGRLDAAEYRRIMTSLAARDADPRPVTGPEPPRQDDGPGLR</sequence>
<name>A0A9Q9IR78_9ACTN</name>
<keyword evidence="3" id="KW-1185">Reference proteome</keyword>
<feature type="compositionally biased region" description="Low complexity" evidence="1">
    <location>
        <begin position="61"/>
        <end position="74"/>
    </location>
</feature>
<evidence type="ECO:0000256" key="1">
    <source>
        <dbReference type="SAM" id="MobiDB-lite"/>
    </source>
</evidence>
<accession>A0A9Q9IR78</accession>
<protein>
    <recommendedName>
        <fullName evidence="4">SHOCT domain-containing protein</fullName>
    </recommendedName>
</protein>
<dbReference type="KEGG" id="daur:Daura_18235"/>
<feature type="compositionally biased region" description="Gly residues" evidence="1">
    <location>
        <begin position="32"/>
        <end position="41"/>
    </location>
</feature>
<reference evidence="2" key="1">
    <citation type="submission" date="2021-04" db="EMBL/GenBank/DDBJ databases">
        <title>Dactylosporangium aurantiacum NRRL B-8018 full assembly.</title>
        <authorList>
            <person name="Hartkoorn R.C."/>
            <person name="Beaudoing E."/>
            <person name="Hot D."/>
        </authorList>
    </citation>
    <scope>NUCLEOTIDE SEQUENCE</scope>
    <source>
        <strain evidence="2">NRRL B-8018</strain>
    </source>
</reference>
<organism evidence="2 3">
    <name type="scientific">Dactylosporangium aurantiacum</name>
    <dbReference type="NCBI Taxonomy" id="35754"/>
    <lineage>
        <taxon>Bacteria</taxon>
        <taxon>Bacillati</taxon>
        <taxon>Actinomycetota</taxon>
        <taxon>Actinomycetes</taxon>
        <taxon>Micromonosporales</taxon>
        <taxon>Micromonosporaceae</taxon>
        <taxon>Dactylosporangium</taxon>
    </lineage>
</organism>
<dbReference type="AlphaFoldDB" id="A0A9Q9IR78"/>